<organism evidence="3 4">
    <name type="scientific">Gossypium hirsutum</name>
    <name type="common">Upland cotton</name>
    <name type="synonym">Gossypium mexicanum</name>
    <dbReference type="NCBI Taxonomy" id="3635"/>
    <lineage>
        <taxon>Eukaryota</taxon>
        <taxon>Viridiplantae</taxon>
        <taxon>Streptophyta</taxon>
        <taxon>Embryophyta</taxon>
        <taxon>Tracheophyta</taxon>
        <taxon>Spermatophyta</taxon>
        <taxon>Magnoliopsida</taxon>
        <taxon>eudicotyledons</taxon>
        <taxon>Gunneridae</taxon>
        <taxon>Pentapetalae</taxon>
        <taxon>rosids</taxon>
        <taxon>malvids</taxon>
        <taxon>Malvales</taxon>
        <taxon>Malvaceae</taxon>
        <taxon>Malvoideae</taxon>
        <taxon>Gossypium</taxon>
    </lineage>
</organism>
<dbReference type="CDD" id="cd06222">
    <property type="entry name" value="RNase_H_like"/>
    <property type="match status" value="1"/>
</dbReference>
<dbReference type="CDD" id="cd01650">
    <property type="entry name" value="RT_nLTR_like"/>
    <property type="match status" value="1"/>
</dbReference>
<proteinExistence type="predicted"/>
<keyword evidence="3" id="KW-1185">Reference proteome</keyword>
<dbReference type="Gene3D" id="3.30.420.10">
    <property type="entry name" value="Ribonuclease H-like superfamily/Ribonuclease H"/>
    <property type="match status" value="1"/>
</dbReference>
<reference evidence="4" key="2">
    <citation type="submission" date="2025-08" db="UniProtKB">
        <authorList>
            <consortium name="RefSeq"/>
        </authorList>
    </citation>
    <scope>IDENTIFICATION</scope>
</reference>
<evidence type="ECO:0000313" key="4">
    <source>
        <dbReference type="RefSeq" id="XP_016748714.1"/>
    </source>
</evidence>
<dbReference type="SUPFAM" id="SSF53098">
    <property type="entry name" value="Ribonuclease H-like"/>
    <property type="match status" value="1"/>
</dbReference>
<dbReference type="Pfam" id="PF00078">
    <property type="entry name" value="RVT_1"/>
    <property type="match status" value="1"/>
</dbReference>
<dbReference type="PaxDb" id="3635-A0A1U8PEJ6"/>
<dbReference type="AlphaFoldDB" id="A0A1U8PEJ6"/>
<evidence type="ECO:0000259" key="2">
    <source>
        <dbReference type="PROSITE" id="PS50879"/>
    </source>
</evidence>
<dbReference type="RefSeq" id="XP_016748714.1">
    <property type="nucleotide sequence ID" value="XM_016893225.1"/>
</dbReference>
<dbReference type="InterPro" id="IPR026960">
    <property type="entry name" value="RVT-Znf"/>
</dbReference>
<dbReference type="GeneID" id="107957674"/>
<dbReference type="InterPro" id="IPR036397">
    <property type="entry name" value="RNaseH_sf"/>
</dbReference>
<dbReference type="SUPFAM" id="SSF56672">
    <property type="entry name" value="DNA/RNA polymerases"/>
    <property type="match status" value="1"/>
</dbReference>
<dbReference type="PROSITE" id="PS50878">
    <property type="entry name" value="RT_POL"/>
    <property type="match status" value="1"/>
</dbReference>
<name>A0A1U8PEJ6_GOSHI</name>
<evidence type="ECO:0000313" key="3">
    <source>
        <dbReference type="Proteomes" id="UP000818029"/>
    </source>
</evidence>
<dbReference type="InterPro" id="IPR043502">
    <property type="entry name" value="DNA/RNA_pol_sf"/>
</dbReference>
<dbReference type="Proteomes" id="UP000818029">
    <property type="component" value="Chromosome A11"/>
</dbReference>
<dbReference type="PROSITE" id="PS50879">
    <property type="entry name" value="RNASE_H_1"/>
    <property type="match status" value="1"/>
</dbReference>
<accession>A0A1U8PEJ6</accession>
<feature type="domain" description="RNase H type-1" evidence="2">
    <location>
        <begin position="685"/>
        <end position="814"/>
    </location>
</feature>
<protein>
    <recommendedName>
        <fullName evidence="5">LINE-1 reverse transcriptase isogeny</fullName>
    </recommendedName>
</protein>
<dbReference type="InterPro" id="IPR044730">
    <property type="entry name" value="RNase_H-like_dom_plant"/>
</dbReference>
<feature type="domain" description="Reverse transcriptase" evidence="1">
    <location>
        <begin position="1"/>
        <end position="381"/>
    </location>
</feature>
<dbReference type="InterPro" id="IPR002156">
    <property type="entry name" value="RNaseH_domain"/>
</dbReference>
<dbReference type="GO" id="GO:0004523">
    <property type="term" value="F:RNA-DNA hybrid ribonuclease activity"/>
    <property type="evidence" value="ECO:0007669"/>
    <property type="project" value="InterPro"/>
</dbReference>
<evidence type="ECO:0000259" key="1">
    <source>
        <dbReference type="PROSITE" id="PS50878"/>
    </source>
</evidence>
<dbReference type="PANTHER" id="PTHR31635:SF196">
    <property type="entry name" value="REVERSE TRANSCRIPTASE DOMAIN-CONTAINING PROTEIN-RELATED"/>
    <property type="match status" value="1"/>
</dbReference>
<gene>
    <name evidence="4" type="primary">LOC107957674</name>
</gene>
<dbReference type="KEGG" id="ghi:107957674"/>
<dbReference type="PANTHER" id="PTHR31635">
    <property type="entry name" value="REVERSE TRANSCRIPTASE DOMAIN-CONTAINING PROTEIN-RELATED"/>
    <property type="match status" value="1"/>
</dbReference>
<evidence type="ECO:0008006" key="5">
    <source>
        <dbReference type="Google" id="ProtNLM"/>
    </source>
</evidence>
<dbReference type="Pfam" id="PF13966">
    <property type="entry name" value="zf-RVT"/>
    <property type="match status" value="1"/>
</dbReference>
<reference evidence="3" key="1">
    <citation type="journal article" date="2020" name="Nat. Genet.">
        <title>Genomic diversifications of five Gossypium allopolyploid species and their impact on cotton improvement.</title>
        <authorList>
            <person name="Chen Z.J."/>
            <person name="Sreedasyam A."/>
            <person name="Ando A."/>
            <person name="Song Q."/>
            <person name="De Santiago L.M."/>
            <person name="Hulse-Kemp A.M."/>
            <person name="Ding M."/>
            <person name="Ye W."/>
            <person name="Kirkbride R.C."/>
            <person name="Jenkins J."/>
            <person name="Plott C."/>
            <person name="Lovell J."/>
            <person name="Lin Y.M."/>
            <person name="Vaughn R."/>
            <person name="Liu B."/>
            <person name="Simpson S."/>
            <person name="Scheffler B.E."/>
            <person name="Wen L."/>
            <person name="Saski C.A."/>
            <person name="Grover C.E."/>
            <person name="Hu G."/>
            <person name="Conover J.L."/>
            <person name="Carlson J.W."/>
            <person name="Shu S."/>
            <person name="Boston L.B."/>
            <person name="Williams M."/>
            <person name="Peterson D.G."/>
            <person name="McGee K."/>
            <person name="Jones D.C."/>
            <person name="Wendel J.F."/>
            <person name="Stelly D.M."/>
            <person name="Grimwood J."/>
            <person name="Schmutz J."/>
        </authorList>
    </citation>
    <scope>NUCLEOTIDE SEQUENCE [LARGE SCALE GENOMIC DNA]</scope>
    <source>
        <strain evidence="3">cv. TM-1</strain>
    </source>
</reference>
<dbReference type="STRING" id="3635.A0A1U8PEJ6"/>
<dbReference type="GO" id="GO:0003676">
    <property type="term" value="F:nucleic acid binding"/>
    <property type="evidence" value="ECO:0007669"/>
    <property type="project" value="InterPro"/>
</dbReference>
<dbReference type="InterPro" id="IPR012337">
    <property type="entry name" value="RNaseH-like_sf"/>
</dbReference>
<sequence>MEIRGELETVLNHEELLWIQKARCDWLQFGDRNTQYFHNRTMQRRKSNRILALRISSGKWCSDQSILSVEAARFFEKLYGEIPTPMSAPPLNIFPRITDQNFDFLNKPILNDEIKKALFDMAPLKAPRSHGYHALFFQILYKLVMKVIANRFKVVFPNYITPEQAGFISGRNISDNIIIPQEDIHSMCSRKTGKKLMAIKFDLEKAYDRISWELIDVSLVVAGILEVLRKVIMGAISSSNMKIFWDGVSFQSFKPVRGIRQGCPLSPYLFIFCMEWLGHLIRSEITTRRWKLIRLSRSGPSLSHFFFADDLVIFGKVEMDQALLLKENLNQFCNFSGHKVSARKSKIYFSKCVDNSSSDQISQLFGFREEARKLSFAGRVTFAQSVLLAIPSYFMQSLLVPKGVCKEIEKISKYGRKSQLPDSIQRSNCSHLRCSLSKVWPLFCENLLWSIGDGCTIRGWKDSWIPDVGPLSSYVATHSRLDLESPLRDWVLPDNSWNVDLLSVWLPEAIIKRIVSIPPPYPTGGVDRIIWAYSDSGSFSIRSAYWTLKENSWSPIDDTWKSVWKYQGPQRVRLFLWLAAKQRLLTNSKRVRRGFGQSSVCPLCGHDSEDFYMFSAIDKEITWSCLFGIIAWRIWKNRNLFIFQNINWTAYEIIKASTSWAQHFETFLFGGKSTTSNPVTSQHCAENWVHLFSDGAVARESGNASAGGVVRDQEGNWILGYTYYLGRSSPLKAELWGILDGIHISLSKGYKKVKLQTDNIEVVRILSMEETEDFGTTLIRRIKRLLHSEGQWEIKHIPRECNLTADQLAKIRLSWKIPLQVFEAPPDLVATVIQKDQAFKAS</sequence>
<dbReference type="InterPro" id="IPR000477">
    <property type="entry name" value="RT_dom"/>
</dbReference>
<dbReference type="Pfam" id="PF13456">
    <property type="entry name" value="RVT_3"/>
    <property type="match status" value="1"/>
</dbReference>